<dbReference type="Pfam" id="PF02668">
    <property type="entry name" value="TauD"/>
    <property type="match status" value="1"/>
</dbReference>
<gene>
    <name evidence="9" type="ORF">N7505_005842</name>
</gene>
<dbReference type="SUPFAM" id="SSF51197">
    <property type="entry name" value="Clavaminate synthase-like"/>
    <property type="match status" value="1"/>
</dbReference>
<keyword evidence="6" id="KW-0408">Iron</keyword>
<evidence type="ECO:0000256" key="2">
    <source>
        <dbReference type="ARBA" id="ARBA00005896"/>
    </source>
</evidence>
<dbReference type="InterPro" id="IPR051178">
    <property type="entry name" value="TfdA_dioxygenase"/>
</dbReference>
<dbReference type="EMBL" id="JAPVEB010000003">
    <property type="protein sequence ID" value="KAJ5270084.1"/>
    <property type="molecule type" value="Genomic_DNA"/>
</dbReference>
<keyword evidence="4" id="KW-0223">Dioxygenase</keyword>
<dbReference type="PANTHER" id="PTHR43779">
    <property type="entry name" value="DIOXYGENASE RV0097-RELATED"/>
    <property type="match status" value="1"/>
</dbReference>
<dbReference type="InterPro" id="IPR003819">
    <property type="entry name" value="TauD/TfdA-like"/>
</dbReference>
<evidence type="ECO:0000259" key="8">
    <source>
        <dbReference type="Pfam" id="PF02668"/>
    </source>
</evidence>
<keyword evidence="3" id="KW-0479">Metal-binding</keyword>
<accession>A0ABQ8WJ86</accession>
<protein>
    <recommendedName>
        <fullName evidence="8">TauD/TfdA-like domain-containing protein</fullName>
    </recommendedName>
</protein>
<proteinExistence type="inferred from homology"/>
<comment type="similarity">
    <text evidence="2">Belongs to the TfdA dioxygenase family.</text>
</comment>
<comment type="caution">
    <text evidence="9">The sequence shown here is derived from an EMBL/GenBank/DDBJ whole genome shotgun (WGS) entry which is preliminary data.</text>
</comment>
<evidence type="ECO:0000256" key="4">
    <source>
        <dbReference type="ARBA" id="ARBA00022964"/>
    </source>
</evidence>
<keyword evidence="10" id="KW-1185">Reference proteome</keyword>
<comment type="cofactor">
    <cofactor evidence="1">
        <name>Fe(2+)</name>
        <dbReference type="ChEBI" id="CHEBI:29033"/>
    </cofactor>
</comment>
<name>A0ABQ8WJ86_PENCH</name>
<evidence type="ECO:0000256" key="6">
    <source>
        <dbReference type="ARBA" id="ARBA00023004"/>
    </source>
</evidence>
<dbReference type="PANTHER" id="PTHR43779:SF2">
    <property type="entry name" value="ALPHA-KETOGLUTARATE-DEPENDENT XANTHINE DIOXYGENASE XAN1"/>
    <property type="match status" value="1"/>
</dbReference>
<evidence type="ECO:0000256" key="7">
    <source>
        <dbReference type="SAM" id="MobiDB-lite"/>
    </source>
</evidence>
<feature type="compositionally biased region" description="Low complexity" evidence="7">
    <location>
        <begin position="422"/>
        <end position="438"/>
    </location>
</feature>
<keyword evidence="5" id="KW-0560">Oxidoreductase</keyword>
<organism evidence="9 10">
    <name type="scientific">Penicillium chrysogenum</name>
    <name type="common">Penicillium notatum</name>
    <dbReference type="NCBI Taxonomy" id="5076"/>
    <lineage>
        <taxon>Eukaryota</taxon>
        <taxon>Fungi</taxon>
        <taxon>Dikarya</taxon>
        <taxon>Ascomycota</taxon>
        <taxon>Pezizomycotina</taxon>
        <taxon>Eurotiomycetes</taxon>
        <taxon>Eurotiomycetidae</taxon>
        <taxon>Eurotiales</taxon>
        <taxon>Aspergillaceae</taxon>
        <taxon>Penicillium</taxon>
        <taxon>Penicillium chrysogenum species complex</taxon>
    </lineage>
</organism>
<dbReference type="InterPro" id="IPR042098">
    <property type="entry name" value="TauD-like_sf"/>
</dbReference>
<dbReference type="Gene3D" id="3.60.130.10">
    <property type="entry name" value="Clavaminate synthase-like"/>
    <property type="match status" value="1"/>
</dbReference>
<reference evidence="9 10" key="1">
    <citation type="journal article" date="2023" name="IMA Fungus">
        <title>Comparative genomic study of the Penicillium genus elucidates a diverse pangenome and 15 lateral gene transfer events.</title>
        <authorList>
            <person name="Petersen C."/>
            <person name="Sorensen T."/>
            <person name="Nielsen M.R."/>
            <person name="Sondergaard T.E."/>
            <person name="Sorensen J.L."/>
            <person name="Fitzpatrick D.A."/>
            <person name="Frisvad J.C."/>
            <person name="Nielsen K.L."/>
        </authorList>
    </citation>
    <scope>NUCLEOTIDE SEQUENCE [LARGE SCALE GENOMIC DNA]</scope>
    <source>
        <strain evidence="9 10">IBT 3361</strain>
    </source>
</reference>
<dbReference type="Proteomes" id="UP001220256">
    <property type="component" value="Unassembled WGS sequence"/>
</dbReference>
<sequence>MAVLPLTVRPLQPPPGSSIDFGAEIQGVDLENLTEEQFGTIRKALYEHHVVVFKHQKGLSPKAQYELTKRFDPVSDNYGHGKTIDAKRSILHPDLKTVPHQPQVQVIGNGHVDSYEGLKDITLRHPHHRTFHQDHVPEEKDYEFTRFYRWHIDAALYDLYPPQVTTLMAVSVPKGRRQTLLYDDGTGETMDVPLGTTAFVSGERMFELLSSENKEFVKTSKIEYAPHPYIWMSQAHSRSTGLGMHSEGLELPDSELPPIDPGKIMVFPMTWKNPVTGKLALQIHASAVRRIHCADGTTIDDLARVRDIVYKLQRPAISPQYVYPHDWEDNDLVLFNNRGVLHSVVGAFQPDEVRLFRQCNLAASEPPVGARKPVSNPNLRATAHADQREATAYAASTPSLVAPSQPPSYTDLYGPPPPRPVSPGSLPRPRTAGPTSSSTPPPTPVQKAYSEARHFLTGLISRPTESNKHVTILRHSHGLVFYRGPTTSVAISIFSDSPLPPDHTLWLQSKGWSGKTGMQFKSFLRLRDSWLDVTPGMPLRADQVTPDDERAWQRDIKKFRKKAPARPRDTHQLRETAVVRIPAEAGDGYFQLVLCQGVKKKVLGNSPVFRVLSTSTAPSSIRGASLSTLPLEVGAMVVSLYAQTAARTAAGPAALAIQAKVAPLQAKAAPFRPSWVTKSAVQKAYTTSGIENRVGGIINGPKGPIGRPQINGAAPEIVGSNPVPIDVGPQPPFPMTFKARCQTDQIPYSDNPEDIPKLSLTRMPDWVTERLRGYFFGWARFETGSSKGPSTNEWCPAILSVRALDPLQATRVNLAQISKRVVTIRLLEDVPLQTSKIEIHVLGYLRADVPPPTGATNKELAEAQAAAAEAALLADIYDASVVQDTLAHPAWAAEHPAMSDLQQSSNWIDRTVEGYTNIIGRGQKLVEQVPLHLVGVRSVTDELRESQVAVNGFYIVR</sequence>
<feature type="region of interest" description="Disordered" evidence="7">
    <location>
        <begin position="389"/>
        <end position="446"/>
    </location>
</feature>
<evidence type="ECO:0000256" key="5">
    <source>
        <dbReference type="ARBA" id="ARBA00023002"/>
    </source>
</evidence>
<evidence type="ECO:0000256" key="3">
    <source>
        <dbReference type="ARBA" id="ARBA00022723"/>
    </source>
</evidence>
<evidence type="ECO:0000313" key="9">
    <source>
        <dbReference type="EMBL" id="KAJ5270084.1"/>
    </source>
</evidence>
<feature type="domain" description="TauD/TfdA-like" evidence="8">
    <location>
        <begin position="8"/>
        <end position="358"/>
    </location>
</feature>
<evidence type="ECO:0000256" key="1">
    <source>
        <dbReference type="ARBA" id="ARBA00001954"/>
    </source>
</evidence>
<evidence type="ECO:0000313" key="10">
    <source>
        <dbReference type="Proteomes" id="UP001220256"/>
    </source>
</evidence>